<dbReference type="Proteomes" id="UP000552709">
    <property type="component" value="Unassembled WGS sequence"/>
</dbReference>
<dbReference type="EMBL" id="JACHFL010000006">
    <property type="protein sequence ID" value="MBB5363482.1"/>
    <property type="molecule type" value="Genomic_DNA"/>
</dbReference>
<sequence length="45" mass="5155">MFRVLQGCDLEGSGADRRMVRESLERLSTPQHWISGAWCSNEDDD</sequence>
<evidence type="ECO:0000313" key="2">
    <source>
        <dbReference type="Proteomes" id="UP000552709"/>
    </source>
</evidence>
<keyword evidence="2" id="KW-1185">Reference proteome</keyword>
<evidence type="ECO:0000313" key="1">
    <source>
        <dbReference type="EMBL" id="MBB5363482.1"/>
    </source>
</evidence>
<protein>
    <submittedName>
        <fullName evidence="1">Uncharacterized protein</fullName>
    </submittedName>
</protein>
<proteinExistence type="predicted"/>
<dbReference type="RefSeq" id="WP_184132539.1">
    <property type="nucleotide sequence ID" value="NZ_JACHFL010000006.1"/>
</dbReference>
<name>A0A7W8NH05_9DEIO</name>
<reference evidence="1 2" key="1">
    <citation type="submission" date="2020-08" db="EMBL/GenBank/DDBJ databases">
        <title>Genomic Encyclopedia of Type Strains, Phase IV (KMG-IV): sequencing the most valuable type-strain genomes for metagenomic binning, comparative biology and taxonomic classification.</title>
        <authorList>
            <person name="Goeker M."/>
        </authorList>
    </citation>
    <scope>NUCLEOTIDE SEQUENCE [LARGE SCALE GENOMIC DNA]</scope>
    <source>
        <strain evidence="1 2">DSM 27939</strain>
    </source>
</reference>
<comment type="caution">
    <text evidence="1">The sequence shown here is derived from an EMBL/GenBank/DDBJ whole genome shotgun (WGS) entry which is preliminary data.</text>
</comment>
<accession>A0A7W8NH05</accession>
<gene>
    <name evidence="1" type="ORF">HNQ08_002588</name>
</gene>
<dbReference type="AlphaFoldDB" id="A0A7W8NH05"/>
<organism evidence="1 2">
    <name type="scientific">Deinococcus humi</name>
    <dbReference type="NCBI Taxonomy" id="662880"/>
    <lineage>
        <taxon>Bacteria</taxon>
        <taxon>Thermotogati</taxon>
        <taxon>Deinococcota</taxon>
        <taxon>Deinococci</taxon>
        <taxon>Deinococcales</taxon>
        <taxon>Deinococcaceae</taxon>
        <taxon>Deinococcus</taxon>
    </lineage>
</organism>